<organism evidence="1 2">
    <name type="scientific">Arenibacterium halophilum</name>
    <dbReference type="NCBI Taxonomy" id="2583821"/>
    <lineage>
        <taxon>Bacteria</taxon>
        <taxon>Pseudomonadati</taxon>
        <taxon>Pseudomonadota</taxon>
        <taxon>Alphaproteobacteria</taxon>
        <taxon>Rhodobacterales</taxon>
        <taxon>Paracoccaceae</taxon>
        <taxon>Arenibacterium</taxon>
    </lineage>
</organism>
<dbReference type="GO" id="GO:0008168">
    <property type="term" value="F:methyltransferase activity"/>
    <property type="evidence" value="ECO:0007669"/>
    <property type="project" value="UniProtKB-KW"/>
</dbReference>
<dbReference type="GO" id="GO:0032259">
    <property type="term" value="P:methylation"/>
    <property type="evidence" value="ECO:0007669"/>
    <property type="project" value="UniProtKB-KW"/>
</dbReference>
<dbReference type="EMBL" id="VCPC01000001">
    <property type="protein sequence ID" value="TMV14523.1"/>
    <property type="molecule type" value="Genomic_DNA"/>
</dbReference>
<reference evidence="1 2" key="1">
    <citation type="submission" date="2019-05" db="EMBL/GenBank/DDBJ databases">
        <title>Marivita sp. nov. isolated from sea sediment.</title>
        <authorList>
            <person name="Kim W."/>
        </authorList>
    </citation>
    <scope>NUCLEOTIDE SEQUENCE [LARGE SCALE GENOMIC DNA]</scope>
    <source>
        <strain evidence="1 2">CAU 1492</strain>
    </source>
</reference>
<protein>
    <submittedName>
        <fullName evidence="1">Class I SAM-dependent methyltransferase</fullName>
    </submittedName>
</protein>
<name>A0ABY2XCY7_9RHOB</name>
<dbReference type="Proteomes" id="UP001191082">
    <property type="component" value="Unassembled WGS sequence"/>
</dbReference>
<evidence type="ECO:0000313" key="1">
    <source>
        <dbReference type="EMBL" id="TMV14523.1"/>
    </source>
</evidence>
<dbReference type="CDD" id="cd02440">
    <property type="entry name" value="AdoMet_MTases"/>
    <property type="match status" value="1"/>
</dbReference>
<keyword evidence="1" id="KW-0489">Methyltransferase</keyword>
<proteinExistence type="predicted"/>
<evidence type="ECO:0000313" key="2">
    <source>
        <dbReference type="Proteomes" id="UP001191082"/>
    </source>
</evidence>
<dbReference type="Gene3D" id="3.40.50.150">
    <property type="entry name" value="Vaccinia Virus protein VP39"/>
    <property type="match status" value="1"/>
</dbReference>
<dbReference type="SUPFAM" id="SSF53335">
    <property type="entry name" value="S-adenosyl-L-methionine-dependent methyltransferases"/>
    <property type="match status" value="1"/>
</dbReference>
<accession>A0ABY2XCY7</accession>
<gene>
    <name evidence="1" type="ORF">FGK64_00605</name>
</gene>
<dbReference type="InterPro" id="IPR029063">
    <property type="entry name" value="SAM-dependent_MTases_sf"/>
</dbReference>
<comment type="caution">
    <text evidence="1">The sequence shown here is derived from an EMBL/GenBank/DDBJ whole genome shotgun (WGS) entry which is preliminary data.</text>
</comment>
<keyword evidence="1" id="KW-0808">Transferase</keyword>
<dbReference type="Pfam" id="PF13489">
    <property type="entry name" value="Methyltransf_23"/>
    <property type="match status" value="1"/>
</dbReference>
<sequence>MVSLNRVVMQRQSRAMIRALAPDTLDVAEISGKWGQAFTFRSYRQYLYPEHDICAGPYLGDGGQIEQFDLILANQVWEHLDRPYAATRHVHQMLRPGGHFWVAVPFFVPFHAAPADCSRWSARGLRNLLIEAGFDKADITADQWGNRDAALRNLQGKWPPTYDRETDSLKNDPKMPICAWALARKR</sequence>
<keyword evidence="2" id="KW-1185">Reference proteome</keyword>